<feature type="signal peptide" evidence="1">
    <location>
        <begin position="1"/>
        <end position="18"/>
    </location>
</feature>
<gene>
    <name evidence="2" type="ORF">LSINAPIS_LOCUS8881</name>
</gene>
<accession>A0A5E4QH96</accession>
<dbReference type="InterPro" id="IPR005055">
    <property type="entry name" value="A10/PebIII"/>
</dbReference>
<dbReference type="InterPro" id="IPR036682">
    <property type="entry name" value="OS_D_A10/PebIII_sf"/>
</dbReference>
<sequence length="325" mass="37337">MKSLAIVCFVALFAFVSARPELYTDRYDNVDLDEILSNRPHIKEALEENCGKCTDTQKKGTRRVIGHFINNESDYWNQLKAKYDPKNQYSTIAATSLSCQISFKMKSLAVVCLLALFVFAAARPDVYTDKYDNVDLDEILENKRLFTPYVKCILDQGKCSPDGKELKSHIKEALEQNCGKCTDKQKTGTRPHIKEALEQNCGKCTDKQKTGTRRVIGHLINNESEYWKQLKAKYDPKNQFSDEIGLFSSGVCVCFCKCSARNIYRQEALENYCAKCTEKQKQGTRTVIRHLIKNESDFWQELVNKYDPAKKYVSKYENELKTITV</sequence>
<evidence type="ECO:0000313" key="2">
    <source>
        <dbReference type="EMBL" id="VVC97650.1"/>
    </source>
</evidence>
<name>A0A5E4QH96_9NEOP</name>
<protein>
    <submittedName>
        <fullName evidence="2">Uncharacterized protein</fullName>
    </submittedName>
</protein>
<dbReference type="PANTHER" id="PTHR11257">
    <property type="entry name" value="CHEMOSENSORY PROTEIN-RELATED"/>
    <property type="match status" value="1"/>
</dbReference>
<keyword evidence="1" id="KW-0732">Signal</keyword>
<proteinExistence type="predicted"/>
<keyword evidence="3" id="KW-1185">Reference proteome</keyword>
<dbReference type="PANTHER" id="PTHR11257:SF12">
    <property type="entry name" value="EJACULATORY BULB-SPECIFIC PROTEIN 3-RELATED"/>
    <property type="match status" value="1"/>
</dbReference>
<dbReference type="Gene3D" id="1.10.2080.10">
    <property type="entry name" value="Insect odorant-binding protein A10/Ejaculatory bulb-specific protein 3"/>
    <property type="match status" value="4"/>
</dbReference>
<feature type="chain" id="PRO_5023131606" evidence="1">
    <location>
        <begin position="19"/>
        <end position="325"/>
    </location>
</feature>
<dbReference type="AlphaFoldDB" id="A0A5E4QH96"/>
<dbReference type="Proteomes" id="UP000324832">
    <property type="component" value="Unassembled WGS sequence"/>
</dbReference>
<reference evidence="2 3" key="1">
    <citation type="submission" date="2017-07" db="EMBL/GenBank/DDBJ databases">
        <authorList>
            <person name="Talla V."/>
            <person name="Backstrom N."/>
        </authorList>
    </citation>
    <scope>NUCLEOTIDE SEQUENCE [LARGE SCALE GENOMIC DNA]</scope>
</reference>
<organism evidence="2 3">
    <name type="scientific">Leptidea sinapis</name>
    <dbReference type="NCBI Taxonomy" id="189913"/>
    <lineage>
        <taxon>Eukaryota</taxon>
        <taxon>Metazoa</taxon>
        <taxon>Ecdysozoa</taxon>
        <taxon>Arthropoda</taxon>
        <taxon>Hexapoda</taxon>
        <taxon>Insecta</taxon>
        <taxon>Pterygota</taxon>
        <taxon>Neoptera</taxon>
        <taxon>Endopterygota</taxon>
        <taxon>Lepidoptera</taxon>
        <taxon>Glossata</taxon>
        <taxon>Ditrysia</taxon>
        <taxon>Papilionoidea</taxon>
        <taxon>Pieridae</taxon>
        <taxon>Dismorphiinae</taxon>
        <taxon>Leptidea</taxon>
    </lineage>
</organism>
<dbReference type="EMBL" id="FZQP02003256">
    <property type="protein sequence ID" value="VVC97650.1"/>
    <property type="molecule type" value="Genomic_DNA"/>
</dbReference>
<evidence type="ECO:0000313" key="3">
    <source>
        <dbReference type="Proteomes" id="UP000324832"/>
    </source>
</evidence>
<dbReference type="SUPFAM" id="SSF100910">
    <property type="entry name" value="Chemosensory protein Csp2"/>
    <property type="match status" value="4"/>
</dbReference>
<evidence type="ECO:0000256" key="1">
    <source>
        <dbReference type="SAM" id="SignalP"/>
    </source>
</evidence>
<dbReference type="Pfam" id="PF03392">
    <property type="entry name" value="OS-D"/>
    <property type="match status" value="3"/>
</dbReference>